<feature type="coiled-coil region" evidence="3">
    <location>
        <begin position="365"/>
        <end position="469"/>
    </location>
</feature>
<feature type="transmembrane region" description="Helical" evidence="4">
    <location>
        <begin position="21"/>
        <end position="42"/>
    </location>
</feature>
<feature type="domain" description="CusB-like beta-barrel" evidence="5">
    <location>
        <begin position="523"/>
        <end position="603"/>
    </location>
</feature>
<feature type="domain" description="CzcB-like C-terminal circularly permuted SH3-like" evidence="6">
    <location>
        <begin position="610"/>
        <end position="670"/>
    </location>
</feature>
<keyword evidence="3" id="KW-0175">Coiled coil</keyword>
<evidence type="ECO:0000313" key="7">
    <source>
        <dbReference type="EMBL" id="CAA9400396.1"/>
    </source>
</evidence>
<evidence type="ECO:0000256" key="3">
    <source>
        <dbReference type="SAM" id="Coils"/>
    </source>
</evidence>
<dbReference type="Pfam" id="PF25954">
    <property type="entry name" value="Beta-barrel_RND_2"/>
    <property type="match status" value="1"/>
</dbReference>
<keyword evidence="4" id="KW-0812">Transmembrane</keyword>
<accession>A0A6J4P434</accession>
<proteinExistence type="inferred from homology"/>
<feature type="transmembrane region" description="Helical" evidence="4">
    <location>
        <begin position="193"/>
        <end position="217"/>
    </location>
</feature>
<gene>
    <name evidence="7" type="ORF">AVDCRST_MAG74-1545</name>
</gene>
<evidence type="ECO:0000256" key="4">
    <source>
        <dbReference type="SAM" id="Phobius"/>
    </source>
</evidence>
<dbReference type="Gene3D" id="2.40.420.20">
    <property type="match status" value="1"/>
</dbReference>
<dbReference type="GO" id="GO:0016020">
    <property type="term" value="C:membrane"/>
    <property type="evidence" value="ECO:0007669"/>
    <property type="project" value="InterPro"/>
</dbReference>
<evidence type="ECO:0000259" key="5">
    <source>
        <dbReference type="Pfam" id="PF25954"/>
    </source>
</evidence>
<dbReference type="PANTHER" id="PTHR30097">
    <property type="entry name" value="CATION EFFLUX SYSTEM PROTEIN CUSB"/>
    <property type="match status" value="1"/>
</dbReference>
<keyword evidence="2" id="KW-0813">Transport</keyword>
<reference evidence="7" key="1">
    <citation type="submission" date="2020-02" db="EMBL/GenBank/DDBJ databases">
        <authorList>
            <person name="Meier V. D."/>
        </authorList>
    </citation>
    <scope>NUCLEOTIDE SEQUENCE</scope>
    <source>
        <strain evidence="7">AVDCRST_MAG74</strain>
    </source>
</reference>
<dbReference type="InterPro" id="IPR006143">
    <property type="entry name" value="RND_pump_MFP"/>
</dbReference>
<dbReference type="InterPro" id="IPR058649">
    <property type="entry name" value="CzcB_C"/>
</dbReference>
<keyword evidence="4" id="KW-1133">Transmembrane helix</keyword>
<dbReference type="AlphaFoldDB" id="A0A6J4P434"/>
<dbReference type="GO" id="GO:0015679">
    <property type="term" value="P:plasma membrane copper ion transport"/>
    <property type="evidence" value="ECO:0007669"/>
    <property type="project" value="TreeGrafter"/>
</dbReference>
<keyword evidence="4" id="KW-0472">Membrane</keyword>
<evidence type="ECO:0000256" key="2">
    <source>
        <dbReference type="ARBA" id="ARBA00022448"/>
    </source>
</evidence>
<protein>
    <submittedName>
        <fullName evidence="7">Uncharacterized protein</fullName>
    </submittedName>
</protein>
<dbReference type="NCBIfam" id="TIGR01730">
    <property type="entry name" value="RND_mfp"/>
    <property type="match status" value="1"/>
</dbReference>
<dbReference type="SUPFAM" id="SSF111369">
    <property type="entry name" value="HlyD-like secretion proteins"/>
    <property type="match status" value="1"/>
</dbReference>
<dbReference type="PANTHER" id="PTHR30097:SF4">
    <property type="entry name" value="SLR6042 PROTEIN"/>
    <property type="match status" value="1"/>
</dbReference>
<sequence>MNSYQLSVTSYQLEAFGYRLIWRRLFCILLLLITVDCSLITVKAHEGEDHSADKKTETKTVATGAKITSVTAERNVQTDAGQFNVQLTRTPSDPRTGETAQFVVRIGEKVEGGFGGGEPASLENAVVSANITTASGGAAENVAARHEGGNAYRLAYAFEDAGDYKVVFNVNTGDGRNFSVDFPVSVGRAPMNWTFWAGLTILSLLTLGALGFVFAKSKGAENNQGMRRAAPFALVAILFLALGTFALAYFAPPRQPRVITAATVAETAPQTPQLADALTSTVTIPKESQILFGIKTQPVEVRQITSGLKVTGTVRARPDARAVVVPPVAGRIVLRQGLTIGSAVGRGEQIGTVEQVLDVSGQTELESQRLEVEAQQREVEASRLEIRNSVLQLQGQQAEQRANANQARTQLAQAQQELRRATNLLEVGAVPRKRVEEAQTAVKVAEQSVASAEQQIRLLDNQIKQTQAGQNIFRAPRVNQPTRSFPLTAPVTGIVNDIKATSGQLVETGTELLSISNLSAVLLEAQVFERDLPVVRDSTRANFTSAALSGEVYTIGTADGDGRLVSIGQTVNPETRTVSVIYEVINPLGRLREGNFVEITIDTSGDQKVLAVPKAAVVREQGQTFVYVLTGGETFERRTIALGAEGSDFYEVKTGLKESDRVVVEGVYQLRTTQPTA</sequence>
<dbReference type="GO" id="GO:0030313">
    <property type="term" value="C:cell envelope"/>
    <property type="evidence" value="ECO:0007669"/>
    <property type="project" value="TreeGrafter"/>
</dbReference>
<dbReference type="Gene3D" id="1.20.1600.10">
    <property type="entry name" value="Outer membrane efflux proteins (OEP)"/>
    <property type="match status" value="1"/>
</dbReference>
<evidence type="ECO:0000259" key="6">
    <source>
        <dbReference type="Pfam" id="PF25975"/>
    </source>
</evidence>
<feature type="transmembrane region" description="Helical" evidence="4">
    <location>
        <begin position="229"/>
        <end position="251"/>
    </location>
</feature>
<evidence type="ECO:0000256" key="1">
    <source>
        <dbReference type="ARBA" id="ARBA00009477"/>
    </source>
</evidence>
<dbReference type="EMBL" id="CADCUR010000131">
    <property type="protein sequence ID" value="CAA9400396.1"/>
    <property type="molecule type" value="Genomic_DNA"/>
</dbReference>
<dbReference type="Gene3D" id="2.40.30.170">
    <property type="match status" value="1"/>
</dbReference>
<comment type="similarity">
    <text evidence="1">Belongs to the membrane fusion protein (MFP) (TC 8.A.1) family.</text>
</comment>
<dbReference type="InterPro" id="IPR051909">
    <property type="entry name" value="MFP_Cation_Efflux"/>
</dbReference>
<dbReference type="Pfam" id="PF25975">
    <property type="entry name" value="CzcB_C"/>
    <property type="match status" value="1"/>
</dbReference>
<organism evidence="7">
    <name type="scientific">uncultured Pyrinomonadaceae bacterium</name>
    <dbReference type="NCBI Taxonomy" id="2283094"/>
    <lineage>
        <taxon>Bacteria</taxon>
        <taxon>Pseudomonadati</taxon>
        <taxon>Acidobacteriota</taxon>
        <taxon>Blastocatellia</taxon>
        <taxon>Blastocatellales</taxon>
        <taxon>Pyrinomonadaceae</taxon>
        <taxon>environmental samples</taxon>
    </lineage>
</organism>
<name>A0A6J4P434_9BACT</name>
<dbReference type="GO" id="GO:0060003">
    <property type="term" value="P:copper ion export"/>
    <property type="evidence" value="ECO:0007669"/>
    <property type="project" value="TreeGrafter"/>
</dbReference>
<dbReference type="GO" id="GO:0022857">
    <property type="term" value="F:transmembrane transporter activity"/>
    <property type="evidence" value="ECO:0007669"/>
    <property type="project" value="InterPro"/>
</dbReference>
<dbReference type="InterPro" id="IPR058792">
    <property type="entry name" value="Beta-barrel_RND_2"/>
</dbReference>